<organism evidence="8 9">
    <name type="scientific">Phytophthora megakarya</name>
    <dbReference type="NCBI Taxonomy" id="4795"/>
    <lineage>
        <taxon>Eukaryota</taxon>
        <taxon>Sar</taxon>
        <taxon>Stramenopiles</taxon>
        <taxon>Oomycota</taxon>
        <taxon>Peronosporomycetes</taxon>
        <taxon>Peronosporales</taxon>
        <taxon>Peronosporaceae</taxon>
        <taxon>Phytophthora</taxon>
    </lineage>
</organism>
<dbReference type="Pfam" id="PF01061">
    <property type="entry name" value="ABC2_membrane"/>
    <property type="match status" value="2"/>
</dbReference>
<gene>
    <name evidence="8" type="ORF">PHMEG_0006306</name>
</gene>
<feature type="transmembrane region" description="Helical" evidence="6">
    <location>
        <begin position="273"/>
        <end position="291"/>
    </location>
</feature>
<protein>
    <submittedName>
        <fullName evidence="8">ABC transporter</fullName>
    </submittedName>
</protein>
<dbReference type="PANTHER" id="PTHR48041:SF139">
    <property type="entry name" value="PROTEIN SCARLET"/>
    <property type="match status" value="1"/>
</dbReference>
<dbReference type="Proteomes" id="UP000198211">
    <property type="component" value="Unassembled WGS sequence"/>
</dbReference>
<dbReference type="GO" id="GO:0140359">
    <property type="term" value="F:ABC-type transporter activity"/>
    <property type="evidence" value="ECO:0007669"/>
    <property type="project" value="InterPro"/>
</dbReference>
<dbReference type="InterPro" id="IPR013525">
    <property type="entry name" value="ABC2_TM"/>
</dbReference>
<evidence type="ECO:0000256" key="4">
    <source>
        <dbReference type="ARBA" id="ARBA00022989"/>
    </source>
</evidence>
<keyword evidence="4 6" id="KW-1133">Transmembrane helix</keyword>
<evidence type="ECO:0000313" key="8">
    <source>
        <dbReference type="EMBL" id="OWZ19454.1"/>
    </source>
</evidence>
<evidence type="ECO:0000313" key="9">
    <source>
        <dbReference type="Proteomes" id="UP000198211"/>
    </source>
</evidence>
<feature type="domain" description="ABC-2 type transporter transmembrane" evidence="7">
    <location>
        <begin position="164"/>
        <end position="251"/>
    </location>
</feature>
<keyword evidence="9" id="KW-1185">Reference proteome</keyword>
<proteinExistence type="predicted"/>
<keyword evidence="3 6" id="KW-0812">Transmembrane</keyword>
<dbReference type="EMBL" id="NBNE01000441">
    <property type="protein sequence ID" value="OWZ19454.1"/>
    <property type="molecule type" value="Genomic_DNA"/>
</dbReference>
<dbReference type="OrthoDB" id="66620at2759"/>
<feature type="domain" description="ABC-2 type transporter transmembrane" evidence="7">
    <location>
        <begin position="273"/>
        <end position="318"/>
    </location>
</feature>
<evidence type="ECO:0000256" key="2">
    <source>
        <dbReference type="ARBA" id="ARBA00022448"/>
    </source>
</evidence>
<evidence type="ECO:0000256" key="5">
    <source>
        <dbReference type="ARBA" id="ARBA00023136"/>
    </source>
</evidence>
<keyword evidence="2" id="KW-0813">Transport</keyword>
<sequence>MAETVVKQLQQIVRDGRTVLDTIHQPSSEVFAIFDQLYLAHRCTRGRQANLSITLHPSGTLAHRRSIGPTTYMRQLVVIDKATDPAGVTRVESLKEEWRKHLKLPRSDSVSMLQSEQQLVTPDESTHSVFWPNSMSSNSFVTGCSARTIHSEPVPFRHRRLDLKGIQTCTGAFFFMVTNQIVVTANPVFVSVPMRLALISREYKAELYHLFSWFLSKNVSELSMQMLLPMGFFVPIYFLTGIGHGFDVFLYLQLHCDRAGIYGLLPGSRRRPIGMVLIMLFMLFGGLFINSDDCPDYFVWTQYISPIKYGYEAVMEIF</sequence>
<keyword evidence="5 6" id="KW-0472">Membrane</keyword>
<evidence type="ECO:0000256" key="3">
    <source>
        <dbReference type="ARBA" id="ARBA00022692"/>
    </source>
</evidence>
<dbReference type="GO" id="GO:0016020">
    <property type="term" value="C:membrane"/>
    <property type="evidence" value="ECO:0007669"/>
    <property type="project" value="UniProtKB-SubCell"/>
</dbReference>
<evidence type="ECO:0000256" key="1">
    <source>
        <dbReference type="ARBA" id="ARBA00004141"/>
    </source>
</evidence>
<comment type="subcellular location">
    <subcellularLocation>
        <location evidence="1">Membrane</location>
        <topology evidence="1">Multi-pass membrane protein</topology>
    </subcellularLocation>
</comment>
<comment type="caution">
    <text evidence="8">The sequence shown here is derived from an EMBL/GenBank/DDBJ whole genome shotgun (WGS) entry which is preliminary data.</text>
</comment>
<dbReference type="InterPro" id="IPR050352">
    <property type="entry name" value="ABCG_transporters"/>
</dbReference>
<evidence type="ECO:0000259" key="7">
    <source>
        <dbReference type="Pfam" id="PF01061"/>
    </source>
</evidence>
<dbReference type="AlphaFoldDB" id="A0A225WPH8"/>
<evidence type="ECO:0000256" key="6">
    <source>
        <dbReference type="SAM" id="Phobius"/>
    </source>
</evidence>
<dbReference type="STRING" id="4795.A0A225WPH8"/>
<feature type="transmembrane region" description="Helical" evidence="6">
    <location>
        <begin position="226"/>
        <end position="252"/>
    </location>
</feature>
<accession>A0A225WPH8</accession>
<name>A0A225WPH8_9STRA</name>
<reference evidence="9" key="1">
    <citation type="submission" date="2017-03" db="EMBL/GenBank/DDBJ databases">
        <title>Phytopthora megakarya and P. palmivora, two closely related causual agents of cacao black pod achieved similar genome size and gene model numbers by different mechanisms.</title>
        <authorList>
            <person name="Ali S."/>
            <person name="Shao J."/>
            <person name="Larry D.J."/>
            <person name="Kronmiller B."/>
            <person name="Shen D."/>
            <person name="Strem M.D."/>
            <person name="Melnick R.L."/>
            <person name="Guiltinan M.J."/>
            <person name="Tyler B.M."/>
            <person name="Meinhardt L.W."/>
            <person name="Bailey B.A."/>
        </authorList>
    </citation>
    <scope>NUCLEOTIDE SEQUENCE [LARGE SCALE GENOMIC DNA]</scope>
    <source>
        <strain evidence="9">zdho120</strain>
    </source>
</reference>
<dbReference type="PANTHER" id="PTHR48041">
    <property type="entry name" value="ABC TRANSPORTER G FAMILY MEMBER 28"/>
    <property type="match status" value="1"/>
</dbReference>